<dbReference type="AlphaFoldDB" id="A0A9X9LZ19"/>
<evidence type="ECO:0000256" key="1">
    <source>
        <dbReference type="SAM" id="MobiDB-lite"/>
    </source>
</evidence>
<proteinExistence type="predicted"/>
<feature type="non-terminal residue" evidence="2">
    <location>
        <position position="1"/>
    </location>
</feature>
<organism evidence="2 3">
    <name type="scientific">Gulo gulo</name>
    <name type="common">Wolverine</name>
    <name type="synonym">Gluton</name>
    <dbReference type="NCBI Taxonomy" id="48420"/>
    <lineage>
        <taxon>Eukaryota</taxon>
        <taxon>Metazoa</taxon>
        <taxon>Chordata</taxon>
        <taxon>Craniata</taxon>
        <taxon>Vertebrata</taxon>
        <taxon>Euteleostomi</taxon>
        <taxon>Mammalia</taxon>
        <taxon>Eutheria</taxon>
        <taxon>Laurasiatheria</taxon>
        <taxon>Carnivora</taxon>
        <taxon>Caniformia</taxon>
        <taxon>Musteloidea</taxon>
        <taxon>Mustelidae</taxon>
        <taxon>Guloninae</taxon>
        <taxon>Gulo</taxon>
    </lineage>
</organism>
<reference evidence="2 3" key="1">
    <citation type="submission" date="2018-10" db="EMBL/GenBank/DDBJ databases">
        <authorList>
            <person name="Ekblom R."/>
            <person name="Jareborg N."/>
        </authorList>
    </citation>
    <scope>NUCLEOTIDE SEQUENCE [LARGE SCALE GENOMIC DNA]</scope>
    <source>
        <tissue evidence="2">Muscle</tissue>
    </source>
</reference>
<evidence type="ECO:0000313" key="3">
    <source>
        <dbReference type="Proteomes" id="UP000269945"/>
    </source>
</evidence>
<name>A0A9X9LZ19_GULGU</name>
<feature type="region of interest" description="Disordered" evidence="1">
    <location>
        <begin position="1"/>
        <end position="143"/>
    </location>
</feature>
<feature type="compositionally biased region" description="Basic and acidic residues" evidence="1">
    <location>
        <begin position="119"/>
        <end position="136"/>
    </location>
</feature>
<keyword evidence="3" id="KW-1185">Reference proteome</keyword>
<dbReference type="Proteomes" id="UP000269945">
    <property type="component" value="Unassembled WGS sequence"/>
</dbReference>
<sequence length="143" mass="14520">KSAGLGNLGREAQGFLPSPLLLEAPRGGDRGPAPGRLGVPEPAARTRGQLGSASAAAVGDSSSQQAPLLRPTRVAALPAGSRSAVRVGEKGANPAPFTHISETGPGRNHASPPVPRVPKGQERVEQGRPWREEGRTAVHVGGG</sequence>
<comment type="caution">
    <text evidence="2">The sequence shown here is derived from an EMBL/GenBank/DDBJ whole genome shotgun (WGS) entry which is preliminary data.</text>
</comment>
<gene>
    <name evidence="2" type="ORF">BN2614_LOCUS1</name>
</gene>
<protein>
    <submittedName>
        <fullName evidence="2">Uncharacterized protein</fullName>
    </submittedName>
</protein>
<feature type="compositionally biased region" description="Low complexity" evidence="1">
    <location>
        <begin position="51"/>
        <end position="66"/>
    </location>
</feature>
<evidence type="ECO:0000313" key="2">
    <source>
        <dbReference type="EMBL" id="VCX05342.1"/>
    </source>
</evidence>
<accession>A0A9X9LZ19</accession>
<dbReference type="EMBL" id="CYRY02031045">
    <property type="protein sequence ID" value="VCX05342.1"/>
    <property type="molecule type" value="Genomic_DNA"/>
</dbReference>